<keyword evidence="3" id="KW-1185">Reference proteome</keyword>
<comment type="caution">
    <text evidence="2">The sequence shown here is derived from an EMBL/GenBank/DDBJ whole genome shotgun (WGS) entry which is preliminary data.</text>
</comment>
<dbReference type="EMBL" id="JBEPSD010000001">
    <property type="protein sequence ID" value="MET4568850.1"/>
    <property type="molecule type" value="Genomic_DNA"/>
</dbReference>
<organism evidence="2 3">
    <name type="scientific">Rhodanobacter soli</name>
    <dbReference type="NCBI Taxonomy" id="590609"/>
    <lineage>
        <taxon>Bacteria</taxon>
        <taxon>Pseudomonadati</taxon>
        <taxon>Pseudomonadota</taxon>
        <taxon>Gammaproteobacteria</taxon>
        <taxon>Lysobacterales</taxon>
        <taxon>Rhodanobacteraceae</taxon>
        <taxon>Rhodanobacter</taxon>
    </lineage>
</organism>
<evidence type="ECO:0000256" key="1">
    <source>
        <dbReference type="SAM" id="MobiDB-lite"/>
    </source>
</evidence>
<feature type="region of interest" description="Disordered" evidence="1">
    <location>
        <begin position="1"/>
        <end position="29"/>
    </location>
</feature>
<name>A0ABV2PVU5_9GAMM</name>
<proteinExistence type="predicted"/>
<dbReference type="Proteomes" id="UP001549251">
    <property type="component" value="Unassembled WGS sequence"/>
</dbReference>
<evidence type="ECO:0000313" key="3">
    <source>
        <dbReference type="Proteomes" id="UP001549251"/>
    </source>
</evidence>
<evidence type="ECO:0000313" key="2">
    <source>
        <dbReference type="EMBL" id="MET4568850.1"/>
    </source>
</evidence>
<accession>A0ABV2PVU5</accession>
<sequence length="76" mass="7685">MPARPPTPSRGNSAKIARSPEASSGGSAIDGSICGIHAYLLSPSAMKTKTPQANSIQAVSFATNLIFPAAFIAAGR</sequence>
<dbReference type="RefSeq" id="WP_354547646.1">
    <property type="nucleotide sequence ID" value="NZ_JBEPSD010000001.1"/>
</dbReference>
<reference evidence="2 3" key="1">
    <citation type="submission" date="2024-06" db="EMBL/GenBank/DDBJ databases">
        <title>Sorghum-associated microbial communities from plants grown in Nebraska, USA.</title>
        <authorList>
            <person name="Schachtman D."/>
        </authorList>
    </citation>
    <scope>NUCLEOTIDE SEQUENCE [LARGE SCALE GENOMIC DNA]</scope>
    <source>
        <strain evidence="2 3">1757</strain>
    </source>
</reference>
<protein>
    <submittedName>
        <fullName evidence="2">Uncharacterized protein</fullName>
    </submittedName>
</protein>
<gene>
    <name evidence="2" type="ORF">ABIE04_001177</name>
</gene>